<accession>A0AAU6WN33</accession>
<dbReference type="RefSeq" id="WP_345766118.1">
    <property type="nucleotide sequence ID" value="NZ_CP154834.1"/>
</dbReference>
<evidence type="ECO:0000313" key="1">
    <source>
        <dbReference type="EMBL" id="XAO73713.1"/>
    </source>
</evidence>
<protein>
    <submittedName>
        <fullName evidence="1">Uncharacterized protein</fullName>
    </submittedName>
</protein>
<name>A0AAU6WN33_9FLAO</name>
<dbReference type="Proteomes" id="UP001463665">
    <property type="component" value="Chromosome"/>
</dbReference>
<sequence length="147" mass="16759">MDEKLKLNNDSQTDSVGLKISETDEMLIGNCVHDFYHIFSNNIRQPDFDKIHEVCSLSASIIKKSTECTEVYDLKAFIDPRKKILTDGTLTEFSEWETGEETRITGNIAQRYSTYRKKACFAGNILKLRAVKCFSLSKKAASGRLYM</sequence>
<evidence type="ECO:0000313" key="2">
    <source>
        <dbReference type="Proteomes" id="UP001463665"/>
    </source>
</evidence>
<dbReference type="AlphaFoldDB" id="A0AAU6WN33"/>
<gene>
    <name evidence="1" type="ORF">AAFP95_18635</name>
</gene>
<organism evidence="1 2">
    <name type="scientific">Chryseobacterium endophyticum</name>
    <dbReference type="NCBI Taxonomy" id="1854762"/>
    <lineage>
        <taxon>Bacteria</taxon>
        <taxon>Pseudomonadati</taxon>
        <taxon>Bacteroidota</taxon>
        <taxon>Flavobacteriia</taxon>
        <taxon>Flavobacteriales</taxon>
        <taxon>Weeksellaceae</taxon>
        <taxon>Chryseobacterium group</taxon>
        <taxon>Chryseobacterium</taxon>
    </lineage>
</organism>
<dbReference type="EMBL" id="CP154834">
    <property type="protein sequence ID" value="XAO73713.1"/>
    <property type="molecule type" value="Genomic_DNA"/>
</dbReference>
<proteinExistence type="predicted"/>
<keyword evidence="2" id="KW-1185">Reference proteome</keyword>
<reference evidence="1 2" key="1">
    <citation type="submission" date="2024-04" db="EMBL/GenBank/DDBJ databases">
        <title>Genome sequencing and assembly of rice foliar adapted Chryseobacterium endophyticum OsEnb-ALM-A6.</title>
        <authorList>
            <person name="Kumar S."/>
            <person name="Javed M."/>
            <person name="Chouhan V."/>
            <person name="Charishma K."/>
            <person name="Patel A."/>
            <person name="Kumar M."/>
            <person name="Sahu K.P."/>
            <person name="Kumar A."/>
        </authorList>
    </citation>
    <scope>NUCLEOTIDE SEQUENCE [LARGE SCALE GENOMIC DNA]</scope>
    <source>
        <strain evidence="1 2">OsEnb-ALM-A6</strain>
    </source>
</reference>